<dbReference type="EMBL" id="SMAS01000008">
    <property type="protein sequence ID" value="TCT30999.1"/>
    <property type="molecule type" value="Genomic_DNA"/>
</dbReference>
<reference evidence="3 4" key="1">
    <citation type="submission" date="2019-03" db="EMBL/GenBank/DDBJ databases">
        <title>Genomic analyses of the natural microbiome of Caenorhabditis elegans.</title>
        <authorList>
            <person name="Samuel B."/>
        </authorList>
    </citation>
    <scope>NUCLEOTIDE SEQUENCE [LARGE SCALE GENOMIC DNA]</scope>
    <source>
        <strain evidence="3 4">JUb102</strain>
    </source>
</reference>
<dbReference type="PANTHER" id="PTHR33420:SF26">
    <property type="entry name" value="FIMBRIAL SUBUNIT"/>
    <property type="match status" value="1"/>
</dbReference>
<evidence type="ECO:0000259" key="2">
    <source>
        <dbReference type="Pfam" id="PF00419"/>
    </source>
</evidence>
<proteinExistence type="predicted"/>
<dbReference type="AlphaFoldDB" id="A0A4R3NH49"/>
<dbReference type="InterPro" id="IPR036937">
    <property type="entry name" value="Adhesion_dom_fimbrial_sf"/>
</dbReference>
<gene>
    <name evidence="3" type="ORF">EC835_108148</name>
</gene>
<dbReference type="GO" id="GO:0009289">
    <property type="term" value="C:pilus"/>
    <property type="evidence" value="ECO:0007669"/>
    <property type="project" value="InterPro"/>
</dbReference>
<dbReference type="InterPro" id="IPR050263">
    <property type="entry name" value="Bact_Fimbrial_Adh_Pro"/>
</dbReference>
<name>A0A4R3NH49_9GAMM</name>
<sequence>MKKQIIASLIATGTLLISANSFAKDGDINFTGEIIDNACQLASGSDAIQVNLGKVSKTSLASTGSTAAATKFSIQLENCPAAVTTATVKFDGVSYEGDSSVLQLTNAGASGIAKDVGIQIQDAKGVTVPLYTESNEYTLKETVVNNLDFTARYIAMSDAVSAGLANSTATFTINYN</sequence>
<dbReference type="Pfam" id="PF00419">
    <property type="entry name" value="Fimbrial"/>
    <property type="match status" value="1"/>
</dbReference>
<accession>A0A4R3NH49</accession>
<evidence type="ECO:0000256" key="1">
    <source>
        <dbReference type="SAM" id="SignalP"/>
    </source>
</evidence>
<keyword evidence="1" id="KW-0732">Signal</keyword>
<dbReference type="Proteomes" id="UP000295055">
    <property type="component" value="Unassembled WGS sequence"/>
</dbReference>
<feature type="domain" description="Fimbrial-type adhesion" evidence="2">
    <location>
        <begin position="28"/>
        <end position="175"/>
    </location>
</feature>
<dbReference type="OrthoDB" id="6466381at2"/>
<comment type="caution">
    <text evidence="3">The sequence shown here is derived from an EMBL/GenBank/DDBJ whole genome shotgun (WGS) entry which is preliminary data.</text>
</comment>
<dbReference type="Gene3D" id="2.60.40.1090">
    <property type="entry name" value="Fimbrial-type adhesion domain"/>
    <property type="match status" value="1"/>
</dbReference>
<dbReference type="GO" id="GO:0043709">
    <property type="term" value="P:cell adhesion involved in single-species biofilm formation"/>
    <property type="evidence" value="ECO:0007669"/>
    <property type="project" value="TreeGrafter"/>
</dbReference>
<protein>
    <submittedName>
        <fullName evidence="3">Major type 1 subunit fimbrin (Pilin)</fullName>
    </submittedName>
</protein>
<evidence type="ECO:0000313" key="4">
    <source>
        <dbReference type="Proteomes" id="UP000295055"/>
    </source>
</evidence>
<dbReference type="PANTHER" id="PTHR33420">
    <property type="entry name" value="FIMBRIAL SUBUNIT ELFA-RELATED"/>
    <property type="match status" value="1"/>
</dbReference>
<organism evidence="3 4">
    <name type="scientific">Providencia alcalifaciens</name>
    <dbReference type="NCBI Taxonomy" id="126385"/>
    <lineage>
        <taxon>Bacteria</taxon>
        <taxon>Pseudomonadati</taxon>
        <taxon>Pseudomonadota</taxon>
        <taxon>Gammaproteobacteria</taxon>
        <taxon>Enterobacterales</taxon>
        <taxon>Morganellaceae</taxon>
        <taxon>Providencia</taxon>
    </lineage>
</organism>
<dbReference type="SUPFAM" id="SSF49401">
    <property type="entry name" value="Bacterial adhesins"/>
    <property type="match status" value="1"/>
</dbReference>
<feature type="chain" id="PRO_5020583483" evidence="1">
    <location>
        <begin position="24"/>
        <end position="176"/>
    </location>
</feature>
<feature type="signal peptide" evidence="1">
    <location>
        <begin position="1"/>
        <end position="23"/>
    </location>
</feature>
<evidence type="ECO:0000313" key="3">
    <source>
        <dbReference type="EMBL" id="TCT30999.1"/>
    </source>
</evidence>
<dbReference type="RefSeq" id="WP_036948536.1">
    <property type="nucleotide sequence ID" value="NZ_CABKTH010000025.1"/>
</dbReference>
<dbReference type="InterPro" id="IPR008966">
    <property type="entry name" value="Adhesion_dom_sf"/>
</dbReference>
<dbReference type="InterPro" id="IPR000259">
    <property type="entry name" value="Adhesion_dom_fimbrial"/>
</dbReference>